<feature type="domain" description="Peptidase M3A/M3B catalytic" evidence="7">
    <location>
        <begin position="166"/>
        <end position="269"/>
    </location>
</feature>
<gene>
    <name evidence="8" type="ORF">BRLA_c027430</name>
</gene>
<dbReference type="GO" id="GO:0006508">
    <property type="term" value="P:proteolysis"/>
    <property type="evidence" value="ECO:0007669"/>
    <property type="project" value="UniProtKB-KW"/>
</dbReference>
<dbReference type="STRING" id="1042163.BRLA_c027430"/>
<dbReference type="RefSeq" id="WP_003336101.1">
    <property type="nucleotide sequence ID" value="NZ_CP007806.1"/>
</dbReference>
<keyword evidence="4 6" id="KW-0862">Zinc</keyword>
<reference evidence="8 9" key="1">
    <citation type="journal article" date="2011" name="J. Bacteriol.">
        <title>Genome sequence of Brevibacillus laterosporus LMG 15441, a pathogen of invertebrates.</title>
        <authorList>
            <person name="Djukic M."/>
            <person name="Poehlein A."/>
            <person name="Thurmer A."/>
            <person name="Daniel R."/>
        </authorList>
    </citation>
    <scope>NUCLEOTIDE SEQUENCE [LARGE SCALE GENOMIC DNA]</scope>
    <source>
        <strain evidence="8 9">LMG 15441</strain>
    </source>
</reference>
<sequence>MLQSKDFPYERIDMSQLKEEFTEQLNNFTEISTYEQEEAAIATILALQRKFLTAWSIASNRFCINTEDDFYKKEQEFYDEQVPYFDEWKNEYYRAILHSRHREKHEQKWGKVYFTLAEKQMSTFSPDVLYDLQEENKYCSEYVKLLASAKVEFDGKELSLPELGPYQQSTDRDIRKKSIDAKYQYMKDHEAELDHIFDKLVKIRTTIAHKLGFPSFVELGYARMQRIDYNQEMVSVFREQVKKQIVPAVNRLKERQRQHIGVSTLTYYDDPLLFPSGNPVPKGGPEWILENGKRMYKELSPETNEFFKMMVDRGLLDVYSRKGKATGGYCDYFQEQKVPFIFANFNGTSHDVVVLTHEVGHAFQAYSSRHIPMPECIFPTSESAEIHSMSMEFLTWPWMSLFFKEDAEKFKYEHVHDSFSSILYICMVDEYQHYVYENHTASPEDRKQAWRQLEREYRPYYNFEENDYLERGNYWHQQRHIFKYPFYYIDYGLAQICAFQFWQLANKDRDQAWKNYLRICEVGGSKSFTEIVELAELRSPFTAGCLDSVVKDIVDWLEQADYEKM</sequence>
<evidence type="ECO:0000256" key="1">
    <source>
        <dbReference type="ARBA" id="ARBA00022670"/>
    </source>
</evidence>
<dbReference type="Gene3D" id="1.10.1370.30">
    <property type="match status" value="1"/>
</dbReference>
<dbReference type="EMBL" id="CP007806">
    <property type="protein sequence ID" value="AIG27062.1"/>
    <property type="molecule type" value="Genomic_DNA"/>
</dbReference>
<keyword evidence="2 6" id="KW-0479">Metal-binding</keyword>
<evidence type="ECO:0000256" key="2">
    <source>
        <dbReference type="ARBA" id="ARBA00022723"/>
    </source>
</evidence>
<evidence type="ECO:0000256" key="6">
    <source>
        <dbReference type="RuleBase" id="RU003435"/>
    </source>
</evidence>
<keyword evidence="1 6" id="KW-0645">Protease</keyword>
<dbReference type="Pfam" id="PF01432">
    <property type="entry name" value="Peptidase_M3"/>
    <property type="match status" value="2"/>
</dbReference>
<dbReference type="HOGENOM" id="CLU_030403_1_0_9"/>
<keyword evidence="9" id="KW-1185">Reference proteome</keyword>
<dbReference type="InterPro" id="IPR045090">
    <property type="entry name" value="Pept_M3A_M3B"/>
</dbReference>
<dbReference type="GO" id="GO:0046872">
    <property type="term" value="F:metal ion binding"/>
    <property type="evidence" value="ECO:0007669"/>
    <property type="project" value="UniProtKB-UniRule"/>
</dbReference>
<dbReference type="MEROPS" id="M03.010"/>
<dbReference type="AlphaFoldDB" id="A0A075R3F2"/>
<dbReference type="KEGG" id="blr:BRLA_c027430"/>
<dbReference type="GO" id="GO:0004222">
    <property type="term" value="F:metalloendopeptidase activity"/>
    <property type="evidence" value="ECO:0007669"/>
    <property type="project" value="InterPro"/>
</dbReference>
<keyword evidence="5 6" id="KW-0482">Metalloprotease</keyword>
<evidence type="ECO:0000259" key="7">
    <source>
        <dbReference type="Pfam" id="PF01432"/>
    </source>
</evidence>
<dbReference type="PANTHER" id="PTHR11804:SF28">
    <property type="entry name" value="OLIGOENDOPEPTIDASE F"/>
    <property type="match status" value="1"/>
</dbReference>
<evidence type="ECO:0000313" key="8">
    <source>
        <dbReference type="EMBL" id="AIG27062.1"/>
    </source>
</evidence>
<accession>A0A075R3F2</accession>
<dbReference type="GO" id="GO:0006518">
    <property type="term" value="P:peptide metabolic process"/>
    <property type="evidence" value="ECO:0007669"/>
    <property type="project" value="TreeGrafter"/>
</dbReference>
<comment type="cofactor">
    <cofactor evidence="6">
        <name>Zn(2+)</name>
        <dbReference type="ChEBI" id="CHEBI:29105"/>
    </cofactor>
    <text evidence="6">Binds 1 zinc ion.</text>
</comment>
<dbReference type="InterPro" id="IPR011976">
    <property type="entry name" value="Pept_M3B_oligopep-rel"/>
</dbReference>
<evidence type="ECO:0000256" key="5">
    <source>
        <dbReference type="ARBA" id="ARBA00023049"/>
    </source>
</evidence>
<evidence type="ECO:0000256" key="3">
    <source>
        <dbReference type="ARBA" id="ARBA00022801"/>
    </source>
</evidence>
<proteinExistence type="inferred from homology"/>
<evidence type="ECO:0000313" key="9">
    <source>
        <dbReference type="Proteomes" id="UP000005850"/>
    </source>
</evidence>
<dbReference type="eggNOG" id="COG1164">
    <property type="taxonomic scope" value="Bacteria"/>
</dbReference>
<comment type="similarity">
    <text evidence="6">Belongs to the peptidase M3 family.</text>
</comment>
<dbReference type="CDD" id="cd09606">
    <property type="entry name" value="M3B_PepF"/>
    <property type="match status" value="1"/>
</dbReference>
<dbReference type="InterPro" id="IPR001567">
    <property type="entry name" value="Pept_M3A_M3B_dom"/>
</dbReference>
<organism evidence="8 9">
    <name type="scientific">Brevibacillus laterosporus LMG 15441</name>
    <dbReference type="NCBI Taxonomy" id="1042163"/>
    <lineage>
        <taxon>Bacteria</taxon>
        <taxon>Bacillati</taxon>
        <taxon>Bacillota</taxon>
        <taxon>Bacilli</taxon>
        <taxon>Bacillales</taxon>
        <taxon>Paenibacillaceae</taxon>
        <taxon>Brevibacillus</taxon>
    </lineage>
</organism>
<dbReference type="NCBIfam" id="TIGR02289">
    <property type="entry name" value="M3_not_pepF"/>
    <property type="match status" value="1"/>
</dbReference>
<dbReference type="SUPFAM" id="SSF55486">
    <property type="entry name" value="Metalloproteases ('zincins'), catalytic domain"/>
    <property type="match status" value="1"/>
</dbReference>
<dbReference type="PANTHER" id="PTHR11804">
    <property type="entry name" value="PROTEASE M3 THIMET OLIGOPEPTIDASE-RELATED"/>
    <property type="match status" value="1"/>
</dbReference>
<dbReference type="Proteomes" id="UP000005850">
    <property type="component" value="Chromosome"/>
</dbReference>
<name>A0A075R3F2_BRELA</name>
<keyword evidence="3 6" id="KW-0378">Hydrolase</keyword>
<evidence type="ECO:0000256" key="4">
    <source>
        <dbReference type="ARBA" id="ARBA00022833"/>
    </source>
</evidence>
<protein>
    <submittedName>
        <fullName evidence="8">Oligoendopeptidase, M3 family protein</fullName>
    </submittedName>
</protein>
<feature type="domain" description="Peptidase M3A/M3B catalytic" evidence="7">
    <location>
        <begin position="306"/>
        <end position="547"/>
    </location>
</feature>